<evidence type="ECO:0000259" key="1">
    <source>
        <dbReference type="Pfam" id="PF01695"/>
    </source>
</evidence>
<proteinExistence type="predicted"/>
<accession>A0A1H8B419</accession>
<dbReference type="InterPro" id="IPR027417">
    <property type="entry name" value="P-loop_NTPase"/>
</dbReference>
<gene>
    <name evidence="2" type="ORF">SAMN04489760_1454</name>
</gene>
<organism evidence="2 3">
    <name type="scientific">Syntrophus gentianae</name>
    <dbReference type="NCBI Taxonomy" id="43775"/>
    <lineage>
        <taxon>Bacteria</taxon>
        <taxon>Pseudomonadati</taxon>
        <taxon>Thermodesulfobacteriota</taxon>
        <taxon>Syntrophia</taxon>
        <taxon>Syntrophales</taxon>
        <taxon>Syntrophaceae</taxon>
        <taxon>Syntrophus</taxon>
    </lineage>
</organism>
<dbReference type="AlphaFoldDB" id="A0A1H8B419"/>
<dbReference type="STRING" id="43775.SAMN04489760_1454"/>
<reference evidence="2 3" key="1">
    <citation type="submission" date="2016-10" db="EMBL/GenBank/DDBJ databases">
        <authorList>
            <person name="de Groot N.N."/>
        </authorList>
    </citation>
    <scope>NUCLEOTIDE SEQUENCE [LARGE SCALE GENOMIC DNA]</scope>
    <source>
        <strain evidence="2 3">DSM 8423</strain>
    </source>
</reference>
<dbReference type="Proteomes" id="UP000198744">
    <property type="component" value="Unassembled WGS sequence"/>
</dbReference>
<evidence type="ECO:0000313" key="2">
    <source>
        <dbReference type="EMBL" id="SEM76828.1"/>
    </source>
</evidence>
<name>A0A1H8B419_9BACT</name>
<dbReference type="InterPro" id="IPR002611">
    <property type="entry name" value="IstB_ATP-bd"/>
</dbReference>
<dbReference type="OrthoDB" id="9773429at2"/>
<dbReference type="GO" id="GO:0005524">
    <property type="term" value="F:ATP binding"/>
    <property type="evidence" value="ECO:0007669"/>
    <property type="project" value="InterPro"/>
</dbReference>
<dbReference type="Pfam" id="PF01695">
    <property type="entry name" value="IstB_IS21"/>
    <property type="match status" value="1"/>
</dbReference>
<dbReference type="EMBL" id="FOBS01000045">
    <property type="protein sequence ID" value="SEM76828.1"/>
    <property type="molecule type" value="Genomic_DNA"/>
</dbReference>
<sequence length="69" mass="7862">MKPAVGGYDVPFVKVIKMLRSLLAGRADLSWERFIKRYVRPDLLIIDDFGLIALNATQAEDFYEVVTES</sequence>
<evidence type="ECO:0000313" key="3">
    <source>
        <dbReference type="Proteomes" id="UP000198744"/>
    </source>
</evidence>
<protein>
    <submittedName>
        <fullName evidence="2">IstB-like ATP binding protein</fullName>
    </submittedName>
</protein>
<keyword evidence="3" id="KW-1185">Reference proteome</keyword>
<dbReference type="Gene3D" id="3.40.50.300">
    <property type="entry name" value="P-loop containing nucleotide triphosphate hydrolases"/>
    <property type="match status" value="1"/>
</dbReference>
<feature type="domain" description="IstB-like ATP-binding" evidence="1">
    <location>
        <begin position="7"/>
        <end position="67"/>
    </location>
</feature>